<feature type="region of interest" description="Disordered" evidence="1">
    <location>
        <begin position="57"/>
        <end position="77"/>
    </location>
</feature>
<name>A0AAD9QBR3_ACRCE</name>
<evidence type="ECO:0000313" key="4">
    <source>
        <dbReference type="Proteomes" id="UP001249851"/>
    </source>
</evidence>
<keyword evidence="4" id="KW-1185">Reference proteome</keyword>
<accession>A0AAD9QBR3</accession>
<evidence type="ECO:0000256" key="1">
    <source>
        <dbReference type="SAM" id="MobiDB-lite"/>
    </source>
</evidence>
<evidence type="ECO:0000313" key="3">
    <source>
        <dbReference type="EMBL" id="KAK2558367.1"/>
    </source>
</evidence>
<proteinExistence type="predicted"/>
<feature type="signal peptide" evidence="2">
    <location>
        <begin position="1"/>
        <end position="20"/>
    </location>
</feature>
<evidence type="ECO:0000256" key="2">
    <source>
        <dbReference type="SAM" id="SignalP"/>
    </source>
</evidence>
<comment type="caution">
    <text evidence="3">The sequence shown here is derived from an EMBL/GenBank/DDBJ whole genome shotgun (WGS) entry which is preliminary data.</text>
</comment>
<dbReference type="EMBL" id="JARQWQ010000044">
    <property type="protein sequence ID" value="KAK2558367.1"/>
    <property type="molecule type" value="Genomic_DNA"/>
</dbReference>
<sequence length="77" mass="9019">MNSKLVLLLMAIFCFTTSEAYFMGSGLSGKRALKEIQLSRRNRVEWCRSAIQFCESTRQDEKKTNSKPRQEEHLINY</sequence>
<organism evidence="3 4">
    <name type="scientific">Acropora cervicornis</name>
    <name type="common">Staghorn coral</name>
    <dbReference type="NCBI Taxonomy" id="6130"/>
    <lineage>
        <taxon>Eukaryota</taxon>
        <taxon>Metazoa</taxon>
        <taxon>Cnidaria</taxon>
        <taxon>Anthozoa</taxon>
        <taxon>Hexacorallia</taxon>
        <taxon>Scleractinia</taxon>
        <taxon>Astrocoeniina</taxon>
        <taxon>Acroporidae</taxon>
        <taxon>Acropora</taxon>
    </lineage>
</organism>
<keyword evidence="2" id="KW-0732">Signal</keyword>
<reference evidence="3" key="1">
    <citation type="journal article" date="2023" name="G3 (Bethesda)">
        <title>Whole genome assembly and annotation of the endangered Caribbean coral Acropora cervicornis.</title>
        <authorList>
            <person name="Selwyn J.D."/>
            <person name="Vollmer S.V."/>
        </authorList>
    </citation>
    <scope>NUCLEOTIDE SEQUENCE</scope>
    <source>
        <strain evidence="3">K2</strain>
    </source>
</reference>
<feature type="chain" id="PRO_5042065520" evidence="2">
    <location>
        <begin position="21"/>
        <end position="77"/>
    </location>
</feature>
<dbReference type="Proteomes" id="UP001249851">
    <property type="component" value="Unassembled WGS sequence"/>
</dbReference>
<dbReference type="AlphaFoldDB" id="A0AAD9QBR3"/>
<reference evidence="3" key="2">
    <citation type="journal article" date="2023" name="Science">
        <title>Genomic signatures of disease resistance in endangered staghorn corals.</title>
        <authorList>
            <person name="Vollmer S.V."/>
            <person name="Selwyn J.D."/>
            <person name="Despard B.A."/>
            <person name="Roesel C.L."/>
        </authorList>
    </citation>
    <scope>NUCLEOTIDE SEQUENCE</scope>
    <source>
        <strain evidence="3">K2</strain>
    </source>
</reference>
<gene>
    <name evidence="3" type="ORF">P5673_019060</name>
</gene>
<protein>
    <submittedName>
        <fullName evidence="3">Uncharacterized protein</fullName>
    </submittedName>
</protein>